<gene>
    <name evidence="1" type="ORF">LWI28_006244</name>
</gene>
<dbReference type="Proteomes" id="UP001064489">
    <property type="component" value="Chromosome 1"/>
</dbReference>
<dbReference type="AlphaFoldDB" id="A0AAD5JCY5"/>
<protein>
    <submittedName>
        <fullName evidence="1">Uncharacterized protein</fullName>
    </submittedName>
</protein>
<dbReference type="EMBL" id="JAJSOW010000003">
    <property type="protein sequence ID" value="KAI9194462.1"/>
    <property type="molecule type" value="Genomic_DNA"/>
</dbReference>
<comment type="caution">
    <text evidence="1">The sequence shown here is derived from an EMBL/GenBank/DDBJ whole genome shotgun (WGS) entry which is preliminary data.</text>
</comment>
<reference evidence="1" key="1">
    <citation type="journal article" date="2022" name="Plant J.">
        <title>Strategies of tolerance reflected in two North American maple genomes.</title>
        <authorList>
            <person name="McEvoy S.L."/>
            <person name="Sezen U.U."/>
            <person name="Trouern-Trend A."/>
            <person name="McMahon S.M."/>
            <person name="Schaberg P.G."/>
            <person name="Yang J."/>
            <person name="Wegrzyn J.L."/>
            <person name="Swenson N.G."/>
        </authorList>
    </citation>
    <scope>NUCLEOTIDE SEQUENCE</scope>
    <source>
        <strain evidence="1">91603</strain>
    </source>
</reference>
<name>A0AAD5JCY5_ACENE</name>
<evidence type="ECO:0000313" key="2">
    <source>
        <dbReference type="Proteomes" id="UP001064489"/>
    </source>
</evidence>
<organism evidence="1 2">
    <name type="scientific">Acer negundo</name>
    <name type="common">Box elder</name>
    <dbReference type="NCBI Taxonomy" id="4023"/>
    <lineage>
        <taxon>Eukaryota</taxon>
        <taxon>Viridiplantae</taxon>
        <taxon>Streptophyta</taxon>
        <taxon>Embryophyta</taxon>
        <taxon>Tracheophyta</taxon>
        <taxon>Spermatophyta</taxon>
        <taxon>Magnoliopsida</taxon>
        <taxon>eudicotyledons</taxon>
        <taxon>Gunneridae</taxon>
        <taxon>Pentapetalae</taxon>
        <taxon>rosids</taxon>
        <taxon>malvids</taxon>
        <taxon>Sapindales</taxon>
        <taxon>Sapindaceae</taxon>
        <taxon>Hippocastanoideae</taxon>
        <taxon>Acereae</taxon>
        <taxon>Acer</taxon>
    </lineage>
</organism>
<keyword evidence="2" id="KW-1185">Reference proteome</keyword>
<accession>A0AAD5JCY5</accession>
<sequence length="107" mass="11840">MKSIFSYCKSACGGACLDENGVPSPPTAFFPLNLEQCRSASGTLVRAVQHPLSPSPETANDGNPIIKKRHRHRLLIQSVFPGLPNTLFIRKRTFTNGGWEEDSREDQ</sequence>
<reference evidence="1" key="2">
    <citation type="submission" date="2023-02" db="EMBL/GenBank/DDBJ databases">
        <authorList>
            <person name="Swenson N.G."/>
            <person name="Wegrzyn J.L."/>
            <person name="Mcevoy S.L."/>
        </authorList>
    </citation>
    <scope>NUCLEOTIDE SEQUENCE</scope>
    <source>
        <strain evidence="1">91603</strain>
        <tissue evidence="1">Leaf</tissue>
    </source>
</reference>
<proteinExistence type="predicted"/>
<evidence type="ECO:0000313" key="1">
    <source>
        <dbReference type="EMBL" id="KAI9194462.1"/>
    </source>
</evidence>